<dbReference type="SUPFAM" id="SSF48317">
    <property type="entry name" value="Acid phosphatase/Vanadium-dependent haloperoxidase"/>
    <property type="match status" value="1"/>
</dbReference>
<dbReference type="AlphaFoldDB" id="A0A4Q2S973"/>
<accession>A0A4Q2S973</accession>
<organism evidence="7 8">
    <name type="scientific">Nocardioides ganghwensis</name>
    <dbReference type="NCBI Taxonomy" id="252230"/>
    <lineage>
        <taxon>Bacteria</taxon>
        <taxon>Bacillati</taxon>
        <taxon>Actinomycetota</taxon>
        <taxon>Actinomycetes</taxon>
        <taxon>Propionibacteriales</taxon>
        <taxon>Nocardioidaceae</taxon>
        <taxon>Nocardioides</taxon>
    </lineage>
</organism>
<feature type="transmembrane region" description="Helical" evidence="5">
    <location>
        <begin position="92"/>
        <end position="111"/>
    </location>
</feature>
<dbReference type="Proteomes" id="UP000293291">
    <property type="component" value="Unassembled WGS sequence"/>
</dbReference>
<feature type="transmembrane region" description="Helical" evidence="5">
    <location>
        <begin position="155"/>
        <end position="181"/>
    </location>
</feature>
<feature type="transmembrane region" description="Helical" evidence="5">
    <location>
        <begin position="190"/>
        <end position="209"/>
    </location>
</feature>
<dbReference type="Gene3D" id="1.20.144.10">
    <property type="entry name" value="Phosphatidic acid phosphatase type 2/haloperoxidase"/>
    <property type="match status" value="1"/>
</dbReference>
<evidence type="ECO:0000256" key="2">
    <source>
        <dbReference type="ARBA" id="ARBA00022692"/>
    </source>
</evidence>
<dbReference type="InterPro" id="IPR052185">
    <property type="entry name" value="IPC_Synthase-Related"/>
</dbReference>
<dbReference type="InterPro" id="IPR026841">
    <property type="entry name" value="Aur1/Ipt1"/>
</dbReference>
<name>A0A4Q2S973_9ACTN</name>
<evidence type="ECO:0000259" key="6">
    <source>
        <dbReference type="Pfam" id="PF14378"/>
    </source>
</evidence>
<dbReference type="InterPro" id="IPR036938">
    <property type="entry name" value="PAP2/HPO_sf"/>
</dbReference>
<feature type="transmembrane region" description="Helical" evidence="5">
    <location>
        <begin position="287"/>
        <end position="304"/>
    </location>
</feature>
<feature type="transmembrane region" description="Helical" evidence="5">
    <location>
        <begin position="42"/>
        <end position="63"/>
    </location>
</feature>
<dbReference type="RefSeq" id="WP_129456091.1">
    <property type="nucleotide sequence ID" value="NZ_JACXYX010000017.1"/>
</dbReference>
<protein>
    <submittedName>
        <fullName evidence="7">Phosphatase PAP2 family protein</fullName>
    </submittedName>
</protein>
<evidence type="ECO:0000256" key="3">
    <source>
        <dbReference type="ARBA" id="ARBA00022989"/>
    </source>
</evidence>
<feature type="transmembrane region" description="Helical" evidence="5">
    <location>
        <begin position="310"/>
        <end position="329"/>
    </location>
</feature>
<reference evidence="7 8" key="1">
    <citation type="submission" date="2019-01" db="EMBL/GenBank/DDBJ databases">
        <title>Novel species of Nocardioides.</title>
        <authorList>
            <person name="Liu Q."/>
            <person name="Xin Y.-H."/>
        </authorList>
    </citation>
    <scope>NUCLEOTIDE SEQUENCE [LARGE SCALE GENOMIC DNA]</scope>
    <source>
        <strain evidence="7 8">CGMCC 4.6875</strain>
    </source>
</reference>
<evidence type="ECO:0000256" key="1">
    <source>
        <dbReference type="ARBA" id="ARBA00004141"/>
    </source>
</evidence>
<sequence length="354" mass="38666">MVRGDFRGAAAVAAAMAVATLLVATAYDLPVRDPDGVSVPTWVRLPLIVLTAVLLDVVARWVLALLRRERPVTASGALSALRSVVGERWDRAQVRFTLSGLLAWYVAYVAFRNLKGYLPFVNERLWDTELARLDRVLWLGHDPAGVLHEVLGTGWAAWLMSGVYVLWIGLVPAALAVALVWTRRSLAGELYVTAISFNWLLGVAVYYLVPSLGPAYSRPQEFADLSPTFNTRVQEWLLQDRVDVLAGAWDTRAVQTVAAFASLHVAITVTTCLVAEVLRLPSWVRGALWTFAVLTAVSTVYLGWHFFVDVLGGAVVGAVALLLAAAATGHPLRRDRVRPSAVVADEREQAQPHT</sequence>
<keyword evidence="8" id="KW-1185">Reference proteome</keyword>
<feature type="transmembrane region" description="Helical" evidence="5">
    <location>
        <begin position="253"/>
        <end position="275"/>
    </location>
</feature>
<keyword evidence="3 5" id="KW-1133">Transmembrane helix</keyword>
<proteinExistence type="predicted"/>
<dbReference type="PANTHER" id="PTHR31310:SF7">
    <property type="entry name" value="PA-PHOSPHATASE RELATED-FAMILY PROTEIN DDB_G0268928"/>
    <property type="match status" value="1"/>
</dbReference>
<dbReference type="GO" id="GO:0016020">
    <property type="term" value="C:membrane"/>
    <property type="evidence" value="ECO:0007669"/>
    <property type="project" value="UniProtKB-SubCell"/>
</dbReference>
<evidence type="ECO:0000313" key="7">
    <source>
        <dbReference type="EMBL" id="RYB99898.1"/>
    </source>
</evidence>
<gene>
    <name evidence="7" type="ORF">EUA07_15530</name>
</gene>
<evidence type="ECO:0000256" key="5">
    <source>
        <dbReference type="SAM" id="Phobius"/>
    </source>
</evidence>
<dbReference type="OrthoDB" id="5171662at2"/>
<feature type="domain" description="Inositolphosphotransferase Aur1/Ipt1" evidence="6">
    <location>
        <begin position="129"/>
        <end position="322"/>
    </location>
</feature>
<dbReference type="EMBL" id="SDWU01000017">
    <property type="protein sequence ID" value="RYB99898.1"/>
    <property type="molecule type" value="Genomic_DNA"/>
</dbReference>
<keyword evidence="4 5" id="KW-0472">Membrane</keyword>
<dbReference type="PANTHER" id="PTHR31310">
    <property type="match status" value="1"/>
</dbReference>
<keyword evidence="2 5" id="KW-0812">Transmembrane</keyword>
<evidence type="ECO:0000313" key="8">
    <source>
        <dbReference type="Proteomes" id="UP000293291"/>
    </source>
</evidence>
<comment type="subcellular location">
    <subcellularLocation>
        <location evidence="1">Membrane</location>
        <topology evidence="1">Multi-pass membrane protein</topology>
    </subcellularLocation>
</comment>
<evidence type="ECO:0000256" key="4">
    <source>
        <dbReference type="ARBA" id="ARBA00023136"/>
    </source>
</evidence>
<comment type="caution">
    <text evidence="7">The sequence shown here is derived from an EMBL/GenBank/DDBJ whole genome shotgun (WGS) entry which is preliminary data.</text>
</comment>
<dbReference type="Pfam" id="PF14378">
    <property type="entry name" value="PAP2_3"/>
    <property type="match status" value="1"/>
</dbReference>